<dbReference type="RefSeq" id="WP_269561376.1">
    <property type="nucleotide sequence ID" value="NZ_CP114767.1"/>
</dbReference>
<name>A0ABY7LUZ9_9BACT</name>
<feature type="domain" description="DinB-like" evidence="1">
    <location>
        <begin position="31"/>
        <end position="166"/>
    </location>
</feature>
<dbReference type="InterPro" id="IPR034660">
    <property type="entry name" value="DinB/YfiT-like"/>
</dbReference>
<sequence>MNPFSTPPAATEYAPFYHTYVRLIPGDPLAALRAQPQELRRLLAGLTEEQALLRYAPGKWSIKESLVHMLDTERIFAYRALRIARADTTPLPGFDQDDYVPASGADARPLASILAEYDTVRAASLSLLESVTAETVGRQGTASGQPVSVRAMAYILAGHEAHHLHILQERYLPQLAA</sequence>
<dbReference type="Pfam" id="PF12867">
    <property type="entry name" value="DinB_2"/>
    <property type="match status" value="1"/>
</dbReference>
<dbReference type="EMBL" id="CP114767">
    <property type="protein sequence ID" value="WBA43336.1"/>
    <property type="molecule type" value="Genomic_DNA"/>
</dbReference>
<keyword evidence="3" id="KW-1185">Reference proteome</keyword>
<dbReference type="SUPFAM" id="SSF109854">
    <property type="entry name" value="DinB/YfiT-like putative metalloenzymes"/>
    <property type="match status" value="1"/>
</dbReference>
<dbReference type="InterPro" id="IPR024775">
    <property type="entry name" value="DinB-like"/>
</dbReference>
<evidence type="ECO:0000259" key="1">
    <source>
        <dbReference type="Pfam" id="PF12867"/>
    </source>
</evidence>
<gene>
    <name evidence="2" type="ORF">O3303_07150</name>
</gene>
<proteinExistence type="predicted"/>
<evidence type="ECO:0000313" key="2">
    <source>
        <dbReference type="EMBL" id="WBA43336.1"/>
    </source>
</evidence>
<accession>A0ABY7LUZ9</accession>
<dbReference type="Gene3D" id="1.20.120.450">
    <property type="entry name" value="dinb family like domain"/>
    <property type="match status" value="1"/>
</dbReference>
<organism evidence="2 3">
    <name type="scientific">Hymenobacter canadensis</name>
    <dbReference type="NCBI Taxonomy" id="2999067"/>
    <lineage>
        <taxon>Bacteria</taxon>
        <taxon>Pseudomonadati</taxon>
        <taxon>Bacteroidota</taxon>
        <taxon>Cytophagia</taxon>
        <taxon>Cytophagales</taxon>
        <taxon>Hymenobacteraceae</taxon>
        <taxon>Hymenobacter</taxon>
    </lineage>
</organism>
<reference evidence="2 3" key="1">
    <citation type="submission" date="2022-12" db="EMBL/GenBank/DDBJ databases">
        <title>Hymenobacter canadensis sp. nov. isolated from lake water of the Cambridge Bay, Canada.</title>
        <authorList>
            <person name="Kim W.H."/>
            <person name="Lee Y.M."/>
        </authorList>
    </citation>
    <scope>NUCLEOTIDE SEQUENCE [LARGE SCALE GENOMIC DNA]</scope>
    <source>
        <strain evidence="2 3">PAMC 29467</strain>
    </source>
</reference>
<protein>
    <submittedName>
        <fullName evidence="2">DinB family protein</fullName>
    </submittedName>
</protein>
<dbReference type="Proteomes" id="UP001211005">
    <property type="component" value="Chromosome"/>
</dbReference>
<evidence type="ECO:0000313" key="3">
    <source>
        <dbReference type="Proteomes" id="UP001211005"/>
    </source>
</evidence>